<proteinExistence type="predicted"/>
<dbReference type="Pfam" id="PF00149">
    <property type="entry name" value="Metallophos"/>
    <property type="match status" value="1"/>
</dbReference>
<gene>
    <name evidence="2" type="ORF">JCM19296_669</name>
    <name evidence="3" type="ORF">JCM19314_3000</name>
</gene>
<dbReference type="EMBL" id="BBLG01000001">
    <property type="protein sequence ID" value="GAK75091.1"/>
    <property type="molecule type" value="Genomic_DNA"/>
</dbReference>
<evidence type="ECO:0000313" key="4">
    <source>
        <dbReference type="Proteomes" id="UP000028980"/>
    </source>
</evidence>
<dbReference type="InterPro" id="IPR026336">
    <property type="entry name" value="PdeM-like"/>
</dbReference>
<dbReference type="Gene3D" id="3.60.21.10">
    <property type="match status" value="1"/>
</dbReference>
<dbReference type="SUPFAM" id="SSF56300">
    <property type="entry name" value="Metallo-dependent phosphatases"/>
    <property type="match status" value="1"/>
</dbReference>
<dbReference type="GO" id="GO:0016787">
    <property type="term" value="F:hydrolase activity"/>
    <property type="evidence" value="ECO:0007669"/>
    <property type="project" value="InterPro"/>
</dbReference>
<sequence length="211" mass="24147">MYLTISLAQQTFQLHASGAAYWVEQDTILLADVHLGKSAHFRKNGMAIPASADDMEYDKLNEVIELFNPSRLWFLGDLFHSYINAEWHFFEQWVRSQTIELALIMGNHDVIGKEIFEKIGIKTYEQLHMGDVILTHHPQEISGKFNIAGHVHPSIKMKGVGRQRVKLPCFFNNEFGLILAAFGDFTGTYTLKPKKGNRIFAIVEQEVMELH</sequence>
<dbReference type="NCBIfam" id="TIGR04123">
    <property type="entry name" value="P_estr_lig_assc"/>
    <property type="match status" value="1"/>
</dbReference>
<evidence type="ECO:0000313" key="2">
    <source>
        <dbReference type="EMBL" id="GAK75091.1"/>
    </source>
</evidence>
<reference evidence="4 5" key="1">
    <citation type="journal article" date="2014" name="Genome Announc.">
        <title>Draft Genome Sequences of Marine Flavobacterium Nonlabens Strains NR17, NR24, NR27, NR32, NR33, and Ara13.</title>
        <authorList>
            <person name="Nakanishi M."/>
            <person name="Meirelles P."/>
            <person name="Suzuki R."/>
            <person name="Takatani N."/>
            <person name="Mino S."/>
            <person name="Suda W."/>
            <person name="Oshima K."/>
            <person name="Hattori M."/>
            <person name="Ohkuma M."/>
            <person name="Hosokawa M."/>
            <person name="Miyashita K."/>
            <person name="Thompson F.L."/>
            <person name="Niwa A."/>
            <person name="Sawabe T."/>
            <person name="Sawabe T."/>
        </authorList>
    </citation>
    <scope>NUCLEOTIDE SEQUENCE [LARGE SCALE GENOMIC DNA]</scope>
    <source>
        <strain evidence="2">JCM 19296</strain>
        <strain evidence="3">JCM 19314</strain>
        <strain evidence="4">JCM19296</strain>
        <strain evidence="5">JCM19314</strain>
    </source>
</reference>
<dbReference type="InterPro" id="IPR004843">
    <property type="entry name" value="Calcineurin-like_PHP"/>
</dbReference>
<dbReference type="InterPro" id="IPR024173">
    <property type="entry name" value="Pesterase_MJ0037-like"/>
</dbReference>
<comment type="caution">
    <text evidence="2">The sequence shown here is derived from an EMBL/GenBank/DDBJ whole genome shotgun (WGS) entry which is preliminary data.</text>
</comment>
<feature type="domain" description="Calcineurin-like phosphoesterase" evidence="1">
    <location>
        <begin position="29"/>
        <end position="149"/>
    </location>
</feature>
<accession>A0A081D845</accession>
<dbReference type="InterPro" id="IPR029052">
    <property type="entry name" value="Metallo-depent_PP-like"/>
</dbReference>
<dbReference type="AlphaFoldDB" id="A0A081D845"/>
<dbReference type="EMBL" id="BBMM01000001">
    <property type="protein sequence ID" value="GAK98969.1"/>
    <property type="molecule type" value="Genomic_DNA"/>
</dbReference>
<dbReference type="PANTHER" id="PTHR39323:SF1">
    <property type="entry name" value="BLR1149 PROTEIN"/>
    <property type="match status" value="1"/>
</dbReference>
<dbReference type="Proteomes" id="UP000029226">
    <property type="component" value="Unassembled WGS sequence"/>
</dbReference>
<evidence type="ECO:0000259" key="1">
    <source>
        <dbReference type="Pfam" id="PF00149"/>
    </source>
</evidence>
<dbReference type="Proteomes" id="UP000028980">
    <property type="component" value="Unassembled WGS sequence"/>
</dbReference>
<evidence type="ECO:0000313" key="3">
    <source>
        <dbReference type="EMBL" id="GAK98969.1"/>
    </source>
</evidence>
<name>A0A081D845_NONUL</name>
<dbReference type="PANTHER" id="PTHR39323">
    <property type="entry name" value="BLR1149 PROTEIN"/>
    <property type="match status" value="1"/>
</dbReference>
<organism evidence="2 4">
    <name type="scientific">Nonlabens ulvanivorans</name>
    <name type="common">Persicivirga ulvanivorans</name>
    <dbReference type="NCBI Taxonomy" id="906888"/>
    <lineage>
        <taxon>Bacteria</taxon>
        <taxon>Pseudomonadati</taxon>
        <taxon>Bacteroidota</taxon>
        <taxon>Flavobacteriia</taxon>
        <taxon>Flavobacteriales</taxon>
        <taxon>Flavobacteriaceae</taxon>
        <taxon>Nonlabens</taxon>
    </lineage>
</organism>
<protein>
    <submittedName>
        <fullName evidence="2">ICC-like protein phosphoesterase</fullName>
    </submittedName>
</protein>
<dbReference type="PIRSF" id="PIRSF000887">
    <property type="entry name" value="Pesterase_MJ0037"/>
    <property type="match status" value="1"/>
</dbReference>
<evidence type="ECO:0000313" key="5">
    <source>
        <dbReference type="Proteomes" id="UP000029226"/>
    </source>
</evidence>